<evidence type="ECO:0000313" key="4">
    <source>
        <dbReference type="EMBL" id="MDS3859897.1"/>
    </source>
</evidence>
<dbReference type="PANTHER" id="PTHR43119">
    <property type="entry name" value="ABC TRANSPORT PROTEIN ATP-BINDING COMPONENT-RELATED"/>
    <property type="match status" value="1"/>
</dbReference>
<dbReference type="InterPro" id="IPR027417">
    <property type="entry name" value="P-loop_NTPase"/>
</dbReference>
<organism evidence="4 5">
    <name type="scientific">Pseudocalidococcus azoricus BACA0444</name>
    <dbReference type="NCBI Taxonomy" id="2918990"/>
    <lineage>
        <taxon>Bacteria</taxon>
        <taxon>Bacillati</taxon>
        <taxon>Cyanobacteriota</taxon>
        <taxon>Cyanophyceae</taxon>
        <taxon>Acaryochloridales</taxon>
        <taxon>Thermosynechococcaceae</taxon>
        <taxon>Pseudocalidococcus</taxon>
        <taxon>Pseudocalidococcus azoricus</taxon>
    </lineage>
</organism>
<keyword evidence="2 4" id="KW-0067">ATP-binding</keyword>
<keyword evidence="5" id="KW-1185">Reference proteome</keyword>
<evidence type="ECO:0000256" key="2">
    <source>
        <dbReference type="ARBA" id="ARBA00022840"/>
    </source>
</evidence>
<dbReference type="AlphaFoldDB" id="A0AAE4FQX3"/>
<name>A0AAE4FQX3_9CYAN</name>
<sequence length="219" mass="24359">MTVDSFLLQATGLTCAIAGRRLWENVSLDLRPGEVLGLVSPSGTGKTLLLRQLGLLDSVQSGRIKFRNRTPAQWTFPVYRTKVIYLSQRPTIFPGTGLANLQHPFSLAVHHQRTFDLGQIQVWLAQLGRTLDFLERPGTELSGGEAQILALLRALQLDPHILLLDEPTASLDAATTLALERLLLQWLQQPDKACILTSHDLSQIQRLSQSQLNLQPFQP</sequence>
<evidence type="ECO:0000259" key="3">
    <source>
        <dbReference type="PROSITE" id="PS50893"/>
    </source>
</evidence>
<dbReference type="InterPro" id="IPR003439">
    <property type="entry name" value="ABC_transporter-like_ATP-bd"/>
</dbReference>
<feature type="domain" description="ABC transporter" evidence="3">
    <location>
        <begin position="8"/>
        <end position="217"/>
    </location>
</feature>
<proteinExistence type="predicted"/>
<dbReference type="GO" id="GO:0005524">
    <property type="term" value="F:ATP binding"/>
    <property type="evidence" value="ECO:0007669"/>
    <property type="project" value="UniProtKB-KW"/>
</dbReference>
<dbReference type="SMART" id="SM00382">
    <property type="entry name" value="AAA"/>
    <property type="match status" value="1"/>
</dbReference>
<accession>A0AAE4FQX3</accession>
<dbReference type="Gene3D" id="3.40.50.300">
    <property type="entry name" value="P-loop containing nucleotide triphosphate hydrolases"/>
    <property type="match status" value="1"/>
</dbReference>
<keyword evidence="1" id="KW-0547">Nucleotide-binding</keyword>
<dbReference type="SUPFAM" id="SSF52540">
    <property type="entry name" value="P-loop containing nucleoside triphosphate hydrolases"/>
    <property type="match status" value="1"/>
</dbReference>
<dbReference type="InterPro" id="IPR003593">
    <property type="entry name" value="AAA+_ATPase"/>
</dbReference>
<dbReference type="GO" id="GO:0016887">
    <property type="term" value="F:ATP hydrolysis activity"/>
    <property type="evidence" value="ECO:0007669"/>
    <property type="project" value="InterPro"/>
</dbReference>
<comment type="caution">
    <text evidence="4">The sequence shown here is derived from an EMBL/GenBank/DDBJ whole genome shotgun (WGS) entry which is preliminary data.</text>
</comment>
<evidence type="ECO:0000256" key="1">
    <source>
        <dbReference type="ARBA" id="ARBA00022741"/>
    </source>
</evidence>
<dbReference type="PANTHER" id="PTHR43119:SF1">
    <property type="entry name" value="ABC TRANSPORTER DOMAIN-CONTAINING PROTEIN"/>
    <property type="match status" value="1"/>
</dbReference>
<dbReference type="PROSITE" id="PS50893">
    <property type="entry name" value="ABC_TRANSPORTER_2"/>
    <property type="match status" value="1"/>
</dbReference>
<dbReference type="Proteomes" id="UP001268256">
    <property type="component" value="Unassembled WGS sequence"/>
</dbReference>
<evidence type="ECO:0000313" key="5">
    <source>
        <dbReference type="Proteomes" id="UP001268256"/>
    </source>
</evidence>
<dbReference type="Pfam" id="PF00005">
    <property type="entry name" value="ABC_tran"/>
    <property type="match status" value="1"/>
</dbReference>
<gene>
    <name evidence="4" type="ORF">RIF25_03655</name>
</gene>
<dbReference type="RefSeq" id="WP_322877194.1">
    <property type="nucleotide sequence ID" value="NZ_JAVMIP010000002.1"/>
</dbReference>
<protein>
    <submittedName>
        <fullName evidence="4">ATP-binding cassette domain-containing protein</fullName>
    </submittedName>
</protein>
<reference evidence="5" key="1">
    <citation type="submission" date="2023-07" db="EMBL/GenBank/DDBJ databases">
        <authorList>
            <person name="Luz R."/>
            <person name="Cordeiro R."/>
            <person name="Fonseca A."/>
            <person name="Goncalves V."/>
        </authorList>
    </citation>
    <scope>NUCLEOTIDE SEQUENCE [LARGE SCALE GENOMIC DNA]</scope>
    <source>
        <strain evidence="5">BACA0444</strain>
    </source>
</reference>
<dbReference type="EMBL" id="JAVMIP010000002">
    <property type="protein sequence ID" value="MDS3859897.1"/>
    <property type="molecule type" value="Genomic_DNA"/>
</dbReference>